<dbReference type="InterPro" id="IPR050342">
    <property type="entry name" value="HMGB"/>
</dbReference>
<dbReference type="SUPFAM" id="SSF47095">
    <property type="entry name" value="HMG-box"/>
    <property type="match status" value="2"/>
</dbReference>
<keyword evidence="4" id="KW-1185">Reference proteome</keyword>
<dbReference type="Proteomes" id="UP000266861">
    <property type="component" value="Unassembled WGS sequence"/>
</dbReference>
<feature type="domain" description="HMG box" evidence="2">
    <location>
        <begin position="47"/>
        <end position="131"/>
    </location>
</feature>
<reference evidence="3 4" key="1">
    <citation type="submission" date="2018-08" db="EMBL/GenBank/DDBJ databases">
        <title>Genome and evolution of the arbuscular mycorrhizal fungus Diversispora epigaea (formerly Glomus versiforme) and its bacterial endosymbionts.</title>
        <authorList>
            <person name="Sun X."/>
            <person name="Fei Z."/>
            <person name="Harrison M."/>
        </authorList>
    </citation>
    <scope>NUCLEOTIDE SEQUENCE [LARGE SCALE GENOMIC DNA]</scope>
    <source>
        <strain evidence="3 4">IT104</strain>
    </source>
</reference>
<evidence type="ECO:0000313" key="3">
    <source>
        <dbReference type="EMBL" id="RHZ88256.1"/>
    </source>
</evidence>
<protein>
    <recommendedName>
        <fullName evidence="2">HMG box domain-containing protein</fullName>
    </recommendedName>
</protein>
<dbReference type="AlphaFoldDB" id="A0A397JQG6"/>
<sequence>MENSTNIYEDITEEIARIKLSLKNIADKFKIEEDTDMLEIELTSKNYKKRNISGYNLFQKDFFTSPTLNNNDIDDFDDNQGKKIKITDEKIQFKCGESWKNLSQEERDKYNDDAKNSEIKASEMTYITSNKFKIEEDTVLDMLEIELTSKNYKKRNISGYNLFQKDFFTSPTLNNNDIDDFDDNQGKKIKITDEKIQFKCGESWKNLSQEERDKYNDDAKNSEIKASEMTYITSSSLRKKSIKKIFDKWKNEAKILYKQCGIDILVLHCSHRDALLSSIFGTPAADDFAKNYKSTTSYLQSFSSWAKIHYDRKNGEINAMPYHMNNENSTSNFEDIDDDDIVNEQSIIQLKRAPSSNDSTKI</sequence>
<comment type="caution">
    <text evidence="3">The sequence shown here is derived from an EMBL/GenBank/DDBJ whole genome shotgun (WGS) entry which is preliminary data.</text>
</comment>
<keyword evidence="1" id="KW-0238">DNA-binding</keyword>
<dbReference type="OrthoDB" id="2311494at2759"/>
<organism evidence="3 4">
    <name type="scientific">Diversispora epigaea</name>
    <dbReference type="NCBI Taxonomy" id="1348612"/>
    <lineage>
        <taxon>Eukaryota</taxon>
        <taxon>Fungi</taxon>
        <taxon>Fungi incertae sedis</taxon>
        <taxon>Mucoromycota</taxon>
        <taxon>Glomeromycotina</taxon>
        <taxon>Glomeromycetes</taxon>
        <taxon>Diversisporales</taxon>
        <taxon>Diversisporaceae</taxon>
        <taxon>Diversispora</taxon>
    </lineage>
</organism>
<dbReference type="InterPro" id="IPR036910">
    <property type="entry name" value="HMG_box_dom_sf"/>
</dbReference>
<dbReference type="PANTHER" id="PTHR48112">
    <property type="entry name" value="HIGH MOBILITY GROUP PROTEIN DSP1"/>
    <property type="match status" value="1"/>
</dbReference>
<accession>A0A397JQG6</accession>
<dbReference type="GO" id="GO:0003677">
    <property type="term" value="F:DNA binding"/>
    <property type="evidence" value="ECO:0007669"/>
    <property type="project" value="UniProtKB-KW"/>
</dbReference>
<name>A0A397JQG6_9GLOM</name>
<dbReference type="Pfam" id="PF09011">
    <property type="entry name" value="HMG_box_2"/>
    <property type="match status" value="2"/>
</dbReference>
<dbReference type="CDD" id="cd00084">
    <property type="entry name" value="HMG-box_SF"/>
    <property type="match status" value="2"/>
</dbReference>
<evidence type="ECO:0000256" key="1">
    <source>
        <dbReference type="ARBA" id="ARBA00023125"/>
    </source>
</evidence>
<evidence type="ECO:0000259" key="2">
    <source>
        <dbReference type="SMART" id="SM00398"/>
    </source>
</evidence>
<dbReference type="SMART" id="SM00398">
    <property type="entry name" value="HMG"/>
    <property type="match status" value="2"/>
</dbReference>
<dbReference type="InterPro" id="IPR009071">
    <property type="entry name" value="HMG_box_dom"/>
</dbReference>
<gene>
    <name evidence="3" type="ORF">Glove_24g31</name>
</gene>
<feature type="domain" description="HMG box" evidence="2">
    <location>
        <begin position="152"/>
        <end position="251"/>
    </location>
</feature>
<proteinExistence type="predicted"/>
<evidence type="ECO:0000313" key="4">
    <source>
        <dbReference type="Proteomes" id="UP000266861"/>
    </source>
</evidence>
<dbReference type="EMBL" id="PQFF01000022">
    <property type="protein sequence ID" value="RHZ88256.1"/>
    <property type="molecule type" value="Genomic_DNA"/>
</dbReference>
<dbReference type="Gene3D" id="1.10.30.10">
    <property type="entry name" value="High mobility group box domain"/>
    <property type="match status" value="2"/>
</dbReference>